<evidence type="ECO:0000256" key="5">
    <source>
        <dbReference type="SAM" id="Coils"/>
    </source>
</evidence>
<feature type="transmembrane region" description="Helical" evidence="7">
    <location>
        <begin position="25"/>
        <end position="45"/>
    </location>
</feature>
<evidence type="ECO:0000313" key="8">
    <source>
        <dbReference type="EMBL" id="MBJ3761509.1"/>
    </source>
</evidence>
<dbReference type="EMBL" id="JAEKPD010000001">
    <property type="protein sequence ID" value="MBJ3761509.1"/>
    <property type="molecule type" value="Genomic_DNA"/>
</dbReference>
<evidence type="ECO:0000256" key="6">
    <source>
        <dbReference type="SAM" id="MobiDB-lite"/>
    </source>
</evidence>
<proteinExistence type="predicted"/>
<feature type="coiled-coil region" evidence="5">
    <location>
        <begin position="68"/>
        <end position="126"/>
    </location>
</feature>
<dbReference type="Gene3D" id="1.10.287.1490">
    <property type="match status" value="1"/>
</dbReference>
<evidence type="ECO:0008006" key="10">
    <source>
        <dbReference type="Google" id="ProtNLM"/>
    </source>
</evidence>
<protein>
    <recommendedName>
        <fullName evidence="10">Inner membrane protein</fullName>
    </recommendedName>
</protein>
<gene>
    <name evidence="8" type="ORF">ILP92_01940</name>
</gene>
<comment type="subcellular location">
    <subcellularLocation>
        <location evidence="1">Membrane</location>
    </subcellularLocation>
</comment>
<keyword evidence="9" id="KW-1185">Reference proteome</keyword>
<dbReference type="Proteomes" id="UP000642488">
    <property type="component" value="Unassembled WGS sequence"/>
</dbReference>
<dbReference type="InterPro" id="IPR019133">
    <property type="entry name" value="MIC60"/>
</dbReference>
<evidence type="ECO:0000256" key="4">
    <source>
        <dbReference type="ARBA" id="ARBA00023136"/>
    </source>
</evidence>
<sequence>MATTDTSDTAETSGSNSAPGDGPSFLTLILGGFLAAAIGYVAAYYGEFSLFGTDDGAQDELVQVVASQDELTQVVASQEARLDQIESLLGAPDEMTARLEASDAGLSELQNNFGSLAGNIDSLNERIGGVEAGIASLAEADGTDDGAPAFDPAVIAELSQNTDSLQATFQARIDELSQRIDQMSSGEQVAALQQQLADLGARLDSQSDAIAQAQAAAEAETRRISAQAALSEIRAAIEAGEAYSDAVGAYTEASGQELPPALVEPAADGVATLVALQNDFPDAARAALDASLQVTAGGGALDRVGAFLKSQTGARALDEQEGTGPDAVLSRAEARLREGDLQAALSELDGLPQEGRDAMSGWISRAQARVDARAALADLATSTTSN</sequence>
<dbReference type="RefSeq" id="WP_198914667.1">
    <property type="nucleotide sequence ID" value="NZ_JAEKPD010000001.1"/>
</dbReference>
<evidence type="ECO:0000256" key="2">
    <source>
        <dbReference type="ARBA" id="ARBA00022692"/>
    </source>
</evidence>
<comment type="caution">
    <text evidence="8">The sequence shown here is derived from an EMBL/GenBank/DDBJ whole genome shotgun (WGS) entry which is preliminary data.</text>
</comment>
<evidence type="ECO:0000256" key="1">
    <source>
        <dbReference type="ARBA" id="ARBA00004370"/>
    </source>
</evidence>
<keyword evidence="4 7" id="KW-0472">Membrane</keyword>
<keyword evidence="2 7" id="KW-0812">Transmembrane</keyword>
<keyword evidence="5" id="KW-0175">Coiled coil</keyword>
<keyword evidence="3 7" id="KW-1133">Transmembrane helix</keyword>
<feature type="coiled-coil region" evidence="5">
    <location>
        <begin position="189"/>
        <end position="223"/>
    </location>
</feature>
<evidence type="ECO:0000256" key="7">
    <source>
        <dbReference type="SAM" id="Phobius"/>
    </source>
</evidence>
<evidence type="ECO:0000313" key="9">
    <source>
        <dbReference type="Proteomes" id="UP000642488"/>
    </source>
</evidence>
<dbReference type="AlphaFoldDB" id="A0A934MFJ1"/>
<dbReference type="GO" id="GO:0016020">
    <property type="term" value="C:membrane"/>
    <property type="evidence" value="ECO:0007669"/>
    <property type="project" value="UniProtKB-SubCell"/>
</dbReference>
<name>A0A934MFJ1_9RHOB</name>
<reference evidence="8" key="1">
    <citation type="submission" date="2020-12" db="EMBL/GenBank/DDBJ databases">
        <title>Bacterial taxonomy.</title>
        <authorList>
            <person name="Pan X."/>
        </authorList>
    </citation>
    <scope>NUCLEOTIDE SEQUENCE</scope>
    <source>
        <strain evidence="8">KCTC 52957</strain>
    </source>
</reference>
<feature type="region of interest" description="Disordered" evidence="6">
    <location>
        <begin position="1"/>
        <end position="21"/>
    </location>
</feature>
<organism evidence="8 9">
    <name type="scientific">Palleronia pontilimi</name>
    <dbReference type="NCBI Taxonomy" id="1964209"/>
    <lineage>
        <taxon>Bacteria</taxon>
        <taxon>Pseudomonadati</taxon>
        <taxon>Pseudomonadota</taxon>
        <taxon>Alphaproteobacteria</taxon>
        <taxon>Rhodobacterales</taxon>
        <taxon>Roseobacteraceae</taxon>
        <taxon>Palleronia</taxon>
    </lineage>
</organism>
<evidence type="ECO:0000256" key="3">
    <source>
        <dbReference type="ARBA" id="ARBA00022989"/>
    </source>
</evidence>
<dbReference type="Pfam" id="PF09731">
    <property type="entry name" value="Mitofilin"/>
    <property type="match status" value="1"/>
</dbReference>
<feature type="compositionally biased region" description="Low complexity" evidence="6">
    <location>
        <begin position="1"/>
        <end position="13"/>
    </location>
</feature>
<accession>A0A934MFJ1</accession>